<gene>
    <name evidence="1" type="ORF">IE53DRAFT_391117</name>
</gene>
<sequence length="72" mass="7885">MSRTSRPRPPTRSLCSLSPLSPSLSGGEIRFQAKREKESKNPSPSSSLFEKTRGGGRGGRERVSLFPYDCDA</sequence>
<accession>A0ACD0NLN2</accession>
<evidence type="ECO:0000313" key="1">
    <source>
        <dbReference type="EMBL" id="PWN46723.1"/>
    </source>
</evidence>
<name>A0ACD0NLN2_9BASI</name>
<reference evidence="1 2" key="1">
    <citation type="journal article" date="2018" name="Mol. Biol. Evol.">
        <title>Broad Genomic Sampling Reveals a Smut Pathogenic Ancestry of the Fungal Clade Ustilaginomycotina.</title>
        <authorList>
            <person name="Kijpornyongpan T."/>
            <person name="Mondo S.J."/>
            <person name="Barry K."/>
            <person name="Sandor L."/>
            <person name="Lee J."/>
            <person name="Lipzen A."/>
            <person name="Pangilinan J."/>
            <person name="LaButti K."/>
            <person name="Hainaut M."/>
            <person name="Henrissat B."/>
            <person name="Grigoriev I.V."/>
            <person name="Spatafora J.W."/>
            <person name="Aime M.C."/>
        </authorList>
    </citation>
    <scope>NUCLEOTIDE SEQUENCE [LARGE SCALE GENOMIC DNA]</scope>
    <source>
        <strain evidence="1 2">SA 807</strain>
    </source>
</reference>
<evidence type="ECO:0000313" key="2">
    <source>
        <dbReference type="Proteomes" id="UP000245626"/>
    </source>
</evidence>
<dbReference type="Proteomes" id="UP000245626">
    <property type="component" value="Unassembled WGS sequence"/>
</dbReference>
<keyword evidence="2" id="KW-1185">Reference proteome</keyword>
<protein>
    <submittedName>
        <fullName evidence="1">Uncharacterized protein</fullName>
    </submittedName>
</protein>
<organism evidence="1 2">
    <name type="scientific">Violaceomyces palustris</name>
    <dbReference type="NCBI Taxonomy" id="1673888"/>
    <lineage>
        <taxon>Eukaryota</taxon>
        <taxon>Fungi</taxon>
        <taxon>Dikarya</taxon>
        <taxon>Basidiomycota</taxon>
        <taxon>Ustilaginomycotina</taxon>
        <taxon>Ustilaginomycetes</taxon>
        <taxon>Violaceomycetales</taxon>
        <taxon>Violaceomycetaceae</taxon>
        <taxon>Violaceomyces</taxon>
    </lineage>
</organism>
<dbReference type="EMBL" id="KZ820752">
    <property type="protein sequence ID" value="PWN46723.1"/>
    <property type="molecule type" value="Genomic_DNA"/>
</dbReference>
<proteinExistence type="predicted"/>